<comment type="caution">
    <text evidence="2">The sequence shown here is derived from an EMBL/GenBank/DDBJ whole genome shotgun (WGS) entry which is preliminary data.</text>
</comment>
<evidence type="ECO:0000313" key="2">
    <source>
        <dbReference type="EMBL" id="GKV12648.1"/>
    </source>
</evidence>
<feature type="transmembrane region" description="Helical" evidence="1">
    <location>
        <begin position="15"/>
        <end position="40"/>
    </location>
</feature>
<dbReference type="AlphaFoldDB" id="A0AAV5JMQ6"/>
<gene>
    <name evidence="2" type="ORF">SLEP1_g23771</name>
</gene>
<keyword evidence="3" id="KW-1185">Reference proteome</keyword>
<proteinExistence type="predicted"/>
<protein>
    <submittedName>
        <fullName evidence="2">Uncharacterized protein</fullName>
    </submittedName>
</protein>
<evidence type="ECO:0000256" key="1">
    <source>
        <dbReference type="SAM" id="Phobius"/>
    </source>
</evidence>
<name>A0AAV5JMQ6_9ROSI</name>
<evidence type="ECO:0000313" key="3">
    <source>
        <dbReference type="Proteomes" id="UP001054252"/>
    </source>
</evidence>
<reference evidence="2 3" key="1">
    <citation type="journal article" date="2021" name="Commun. Biol.">
        <title>The genome of Shorea leprosula (Dipterocarpaceae) highlights the ecological relevance of drought in aseasonal tropical rainforests.</title>
        <authorList>
            <person name="Ng K.K.S."/>
            <person name="Kobayashi M.J."/>
            <person name="Fawcett J.A."/>
            <person name="Hatakeyama M."/>
            <person name="Paape T."/>
            <person name="Ng C.H."/>
            <person name="Ang C.C."/>
            <person name="Tnah L.H."/>
            <person name="Lee C.T."/>
            <person name="Nishiyama T."/>
            <person name="Sese J."/>
            <person name="O'Brien M.J."/>
            <person name="Copetti D."/>
            <person name="Mohd Noor M.I."/>
            <person name="Ong R.C."/>
            <person name="Putra M."/>
            <person name="Sireger I.Z."/>
            <person name="Indrioko S."/>
            <person name="Kosugi Y."/>
            <person name="Izuno A."/>
            <person name="Isagi Y."/>
            <person name="Lee S.L."/>
            <person name="Shimizu K.K."/>
        </authorList>
    </citation>
    <scope>NUCLEOTIDE SEQUENCE [LARGE SCALE GENOMIC DNA]</scope>
    <source>
        <strain evidence="2">214</strain>
    </source>
</reference>
<keyword evidence="1" id="KW-1133">Transmembrane helix</keyword>
<dbReference type="EMBL" id="BPVZ01000037">
    <property type="protein sequence ID" value="GKV12648.1"/>
    <property type="molecule type" value="Genomic_DNA"/>
</dbReference>
<sequence length="49" mass="5712">MLLTAMIPSIVFNRVFAWVFIHGLAALMIHSFFSNIMLFFCRRTLSFSL</sequence>
<dbReference type="Proteomes" id="UP001054252">
    <property type="component" value="Unassembled WGS sequence"/>
</dbReference>
<keyword evidence="1" id="KW-0472">Membrane</keyword>
<accession>A0AAV5JMQ6</accession>
<organism evidence="2 3">
    <name type="scientific">Rubroshorea leprosula</name>
    <dbReference type="NCBI Taxonomy" id="152421"/>
    <lineage>
        <taxon>Eukaryota</taxon>
        <taxon>Viridiplantae</taxon>
        <taxon>Streptophyta</taxon>
        <taxon>Embryophyta</taxon>
        <taxon>Tracheophyta</taxon>
        <taxon>Spermatophyta</taxon>
        <taxon>Magnoliopsida</taxon>
        <taxon>eudicotyledons</taxon>
        <taxon>Gunneridae</taxon>
        <taxon>Pentapetalae</taxon>
        <taxon>rosids</taxon>
        <taxon>malvids</taxon>
        <taxon>Malvales</taxon>
        <taxon>Dipterocarpaceae</taxon>
        <taxon>Rubroshorea</taxon>
    </lineage>
</organism>
<keyword evidence="1" id="KW-0812">Transmembrane</keyword>